<name>A0A8T0FD56_ARGBR</name>
<reference evidence="2" key="2">
    <citation type="submission" date="2020-06" db="EMBL/GenBank/DDBJ databases">
        <authorList>
            <person name="Sheffer M."/>
        </authorList>
    </citation>
    <scope>NUCLEOTIDE SEQUENCE</scope>
</reference>
<feature type="compositionally biased region" description="Basic and acidic residues" evidence="1">
    <location>
        <begin position="301"/>
        <end position="313"/>
    </location>
</feature>
<evidence type="ECO:0000256" key="1">
    <source>
        <dbReference type="SAM" id="MobiDB-lite"/>
    </source>
</evidence>
<dbReference type="AlphaFoldDB" id="A0A8T0FD56"/>
<reference evidence="2" key="1">
    <citation type="journal article" date="2020" name="bioRxiv">
        <title>Chromosome-level reference genome of the European wasp spider Argiope bruennichi: a resource for studies on range expansion and evolutionary adaptation.</title>
        <authorList>
            <person name="Sheffer M.M."/>
            <person name="Hoppe A."/>
            <person name="Krehenwinkel H."/>
            <person name="Uhl G."/>
            <person name="Kuss A.W."/>
            <person name="Jensen L."/>
            <person name="Jensen C."/>
            <person name="Gillespie R.G."/>
            <person name="Hoff K.J."/>
            <person name="Prost S."/>
        </authorList>
    </citation>
    <scope>NUCLEOTIDE SEQUENCE</scope>
</reference>
<evidence type="ECO:0000313" key="3">
    <source>
        <dbReference type="Proteomes" id="UP000807504"/>
    </source>
</evidence>
<feature type="region of interest" description="Disordered" evidence="1">
    <location>
        <begin position="34"/>
        <end position="64"/>
    </location>
</feature>
<evidence type="ECO:0000313" key="2">
    <source>
        <dbReference type="EMBL" id="KAF8788188.1"/>
    </source>
</evidence>
<keyword evidence="3" id="KW-1185">Reference proteome</keyword>
<organism evidence="2 3">
    <name type="scientific">Argiope bruennichi</name>
    <name type="common">Wasp spider</name>
    <name type="synonym">Aranea bruennichi</name>
    <dbReference type="NCBI Taxonomy" id="94029"/>
    <lineage>
        <taxon>Eukaryota</taxon>
        <taxon>Metazoa</taxon>
        <taxon>Ecdysozoa</taxon>
        <taxon>Arthropoda</taxon>
        <taxon>Chelicerata</taxon>
        <taxon>Arachnida</taxon>
        <taxon>Araneae</taxon>
        <taxon>Araneomorphae</taxon>
        <taxon>Entelegynae</taxon>
        <taxon>Araneoidea</taxon>
        <taxon>Araneidae</taxon>
        <taxon>Argiope</taxon>
    </lineage>
</organism>
<proteinExistence type="predicted"/>
<dbReference type="EMBL" id="JABXBU010000015">
    <property type="protein sequence ID" value="KAF8788188.1"/>
    <property type="molecule type" value="Genomic_DNA"/>
</dbReference>
<feature type="compositionally biased region" description="Basic and acidic residues" evidence="1">
    <location>
        <begin position="34"/>
        <end position="51"/>
    </location>
</feature>
<gene>
    <name evidence="2" type="ORF">HNY73_009719</name>
</gene>
<accession>A0A8T0FD56</accession>
<sequence length="431" mass="49155">MDQYPCKRCGKLVSHSENHPCFIHKKFDYRHLQSRPAESEKHHDEVKDKSTENSNDSSNEKEKYLSPKYNRCTIFSENFINEQLRNSCDSSYSYPISEVQMIEVQTNVNASLENIVSSYRPENHQREAYEELIVVTGASAIDMQKQIVSDLMHATTDVEYKMSLEKRKWQTLNNDKNSFMNSLECVIRNSLPDNKNNSGTANVILETDLLPESKKQRNGKMDVSENINEHISLEVHSHLYYKNEKRAANAKEAICNKENDNAVAGPSGFNSPKAKSCYRPENDFPEAYNISTTVMESTSVDEEKQRVSGESDLIHGTGSEEDEMSRQDHKWLMCYQQSNFDCKKFLEQQIWANPDLPSGSEEPGKWKEARVFEVQTKENASFVVSSENIESYSGPENDHREALKKTIIVIGSSVVDIQRSSGSDLMLAIAD</sequence>
<feature type="region of interest" description="Disordered" evidence="1">
    <location>
        <begin position="296"/>
        <end position="324"/>
    </location>
</feature>
<comment type="caution">
    <text evidence="2">The sequence shown here is derived from an EMBL/GenBank/DDBJ whole genome shotgun (WGS) entry which is preliminary data.</text>
</comment>
<protein>
    <submittedName>
        <fullName evidence="2">Uncharacterized protein</fullName>
    </submittedName>
</protein>
<dbReference type="Proteomes" id="UP000807504">
    <property type="component" value="Unassembled WGS sequence"/>
</dbReference>